<protein>
    <submittedName>
        <fullName evidence="1">Pilus assembly protein</fullName>
    </submittedName>
</protein>
<evidence type="ECO:0000313" key="1">
    <source>
        <dbReference type="EMBL" id="MFC0709843.1"/>
    </source>
</evidence>
<accession>A0ABV6SK11</accession>
<reference evidence="1 2" key="1">
    <citation type="submission" date="2024-09" db="EMBL/GenBank/DDBJ databases">
        <authorList>
            <person name="Sun Q."/>
            <person name="Mori K."/>
        </authorList>
    </citation>
    <scope>NUCLEOTIDE SEQUENCE [LARGE SCALE GENOMIC DNA]</scope>
    <source>
        <strain evidence="1 2">NCAIM B.01794</strain>
    </source>
</reference>
<dbReference type="Proteomes" id="UP001589891">
    <property type="component" value="Unassembled WGS sequence"/>
</dbReference>
<keyword evidence="2" id="KW-1185">Reference proteome</keyword>
<evidence type="ECO:0000313" key="2">
    <source>
        <dbReference type="Proteomes" id="UP001589891"/>
    </source>
</evidence>
<name>A0ABV6SK11_AZOPA</name>
<gene>
    <name evidence="1" type="ORF">ACFFGX_09660</name>
</gene>
<dbReference type="RefSeq" id="WP_376945255.1">
    <property type="nucleotide sequence ID" value="NZ_CP171449.1"/>
</dbReference>
<proteinExistence type="predicted"/>
<sequence length="1042" mass="111160">MKNGFRRGLLAATLLAIGAGTDAEDIDLFVGVEPERGTDYPNVVILLDNTANWADDAQYFPDTKQGLAELGAIRTVIGALAPEGEDAKVNVGLMMLDKGSGQRFDGGYVRSHVKQMTKAARAELLAEIAEIESEFSTGGQVTTEVGYSRAMFEVFKYFGGHTSPANAYNDTAGSPVGPTHFGPWRYSGDDVFDRRDAAAFSDSRQTLYKPVVPATETCKSKNYLILIGNGWSPNGEDEVATLLKSVGGDAGQLYQTTSSKVRYGDEMARFLYQTDVSAAPGKQNVLTYAIDVHNRQPSEDHGRLLKSMAHAGGGKYFSATNADEIETALSTIFSEIQAVDSVFASVSLPASVNIRGTYRNQVYVGMFRPDANGLPRWVGNLKQYKLGLVDNALRLLDAEGEQAIDSSTGFIGECARSFWGPASVTQPAYWGNVNGAPVGGCLAVAGSAHADYPDGNVVEKGGQSYRLRTLRGSDARNIKSCATTACTELIDFHGPAVGSIDADEVNWGRGGNGETEFVDPTAINAATVRPSVHADVLHSRPMAINFGTDSDAEVVVFYGGNDGILRAVNGNRDSGASIGGMAPGGELWSFMAPEFHPRIARLRDNIVGIAYKDRTAVASGAVPEPKPYGFDGPITAHRYTGGAWIYAGMRRGGRALYAFQVSDTALANPVLKWRIGCDSDTSGTDCTDGFERLGQTWSSAKPFQTAGYDSGKSPLLIMGAGYDTCEDKTDDLAHNHLCGDNPLGNRIYVMDADDGEPIAEFKTERSVVGDVTIVPDESGLAIYAYAADTGGTVYRIAFDAAGPGDWSMVRVASLGCDGRSSCDANRKFMFAPDVVTLGDTHYVLLGSGDREKPLASYRAATSVANHFFMLKDKPTDTAWLTDEHAKGVCAGDYLCMDSLYPITTPDTPSEAFLERKKGWYLALADSEQTVTSAITVHGTVTFSTHMPAVHSPGQCSSLGTARVYNIDYRNAESENGGTMRYEVIPGGGLPPSPVAGMVTLDDGSSVPFIIGSDPDSPLEGGSPKAASGVVQPKAKVYWNIEQ</sequence>
<dbReference type="EMBL" id="JBHLSS010000052">
    <property type="protein sequence ID" value="MFC0709843.1"/>
    <property type="molecule type" value="Genomic_DNA"/>
</dbReference>
<comment type="caution">
    <text evidence="1">The sequence shown here is derived from an EMBL/GenBank/DDBJ whole genome shotgun (WGS) entry which is preliminary data.</text>
</comment>
<organism evidence="1 2">
    <name type="scientific">Azorhizophilus paspali</name>
    <name type="common">Azotobacter paspali</name>
    <dbReference type="NCBI Taxonomy" id="69963"/>
    <lineage>
        <taxon>Bacteria</taxon>
        <taxon>Pseudomonadati</taxon>
        <taxon>Pseudomonadota</taxon>
        <taxon>Gammaproteobacteria</taxon>
        <taxon>Pseudomonadales</taxon>
        <taxon>Pseudomonadaceae</taxon>
        <taxon>Azorhizophilus</taxon>
    </lineage>
</organism>